<keyword evidence="2" id="KW-1185">Reference proteome</keyword>
<evidence type="ECO:0000313" key="1">
    <source>
        <dbReference type="EMBL" id="CAB3411649.1"/>
    </source>
</evidence>
<gene>
    <name evidence="1" type="ORF">CBOVIS_LOCUS13024</name>
</gene>
<dbReference type="Proteomes" id="UP000494206">
    <property type="component" value="Unassembled WGS sequence"/>
</dbReference>
<dbReference type="AlphaFoldDB" id="A0A8S1FFB6"/>
<evidence type="ECO:0008006" key="3">
    <source>
        <dbReference type="Google" id="ProtNLM"/>
    </source>
</evidence>
<evidence type="ECO:0000313" key="2">
    <source>
        <dbReference type="Proteomes" id="UP000494206"/>
    </source>
</evidence>
<comment type="caution">
    <text evidence="1">The sequence shown here is derived from an EMBL/GenBank/DDBJ whole genome shotgun (WGS) entry which is preliminary data.</text>
</comment>
<proteinExistence type="predicted"/>
<dbReference type="EMBL" id="CADEPM010000015">
    <property type="protein sequence ID" value="CAB3411649.1"/>
    <property type="molecule type" value="Genomic_DNA"/>
</dbReference>
<reference evidence="1 2" key="1">
    <citation type="submission" date="2020-04" db="EMBL/GenBank/DDBJ databases">
        <authorList>
            <person name="Laetsch R D."/>
            <person name="Stevens L."/>
            <person name="Kumar S."/>
            <person name="Blaxter L. M."/>
        </authorList>
    </citation>
    <scope>NUCLEOTIDE SEQUENCE [LARGE SCALE GENOMIC DNA]</scope>
</reference>
<name>A0A8S1FFB6_9PELO</name>
<protein>
    <recommendedName>
        <fullName evidence="3">F-box domain-containing protein</fullName>
    </recommendedName>
</protein>
<sequence length="342" mass="39221">MAERKNSKADPSKPSFVDVPIEIAGDIVKLCDMNTRLSLSMASKALYHFEKEIGYDISLLQIVNAELREFGGVPMTGVTIYFGLNSPKQSMKFHFLQSGDSTDVMSQNTRLYHTCYMGVALKLYERVVNNSKITRVDLGVSQDFIRQMPSVSCKQLRIWANSLIDMDQIFDKLENKDIEDLEIQLISNYRLSRQYPEINNAHCLTLSPGIGADAFMALTARWMTIMNHSITTNMLEAFRWANGEGPKDFLYLEAGARNIDITKCLKNVCHMKFVLDMWEFLIEKDERVRKFFKSKKCWQIFSNVSTDSATLCVFGYDVWFVVTGKMVDMDIIFTHPNKPVEQ</sequence>
<organism evidence="1 2">
    <name type="scientific">Caenorhabditis bovis</name>
    <dbReference type="NCBI Taxonomy" id="2654633"/>
    <lineage>
        <taxon>Eukaryota</taxon>
        <taxon>Metazoa</taxon>
        <taxon>Ecdysozoa</taxon>
        <taxon>Nematoda</taxon>
        <taxon>Chromadorea</taxon>
        <taxon>Rhabditida</taxon>
        <taxon>Rhabditina</taxon>
        <taxon>Rhabditomorpha</taxon>
        <taxon>Rhabditoidea</taxon>
        <taxon>Rhabditidae</taxon>
        <taxon>Peloderinae</taxon>
        <taxon>Caenorhabditis</taxon>
    </lineage>
</organism>
<accession>A0A8S1FFB6</accession>